<evidence type="ECO:0000259" key="1">
    <source>
        <dbReference type="Pfam" id="PF20057"/>
    </source>
</evidence>
<dbReference type="Proteomes" id="UP000323142">
    <property type="component" value="Unassembled WGS sequence"/>
</dbReference>
<evidence type="ECO:0000313" key="2">
    <source>
        <dbReference type="EMBL" id="KAA2237583.1"/>
    </source>
</evidence>
<feature type="domain" description="DUF6456" evidence="1">
    <location>
        <begin position="108"/>
        <end position="241"/>
    </location>
</feature>
<organism evidence="2 3">
    <name type="scientific">Salinarimonas soli</name>
    <dbReference type="NCBI Taxonomy" id="1638099"/>
    <lineage>
        <taxon>Bacteria</taxon>
        <taxon>Pseudomonadati</taxon>
        <taxon>Pseudomonadota</taxon>
        <taxon>Alphaproteobacteria</taxon>
        <taxon>Hyphomicrobiales</taxon>
        <taxon>Salinarimonadaceae</taxon>
        <taxon>Salinarimonas</taxon>
    </lineage>
</organism>
<keyword evidence="3" id="KW-1185">Reference proteome</keyword>
<reference evidence="2 3" key="1">
    <citation type="submission" date="2019-09" db="EMBL/GenBank/DDBJ databases">
        <title>Salinarimonas rosea gen. nov., sp. nov., a new member of the a-2 subgroup of the Proteobacteria.</title>
        <authorList>
            <person name="Liu J."/>
        </authorList>
    </citation>
    <scope>NUCLEOTIDE SEQUENCE [LARGE SCALE GENOMIC DNA]</scope>
    <source>
        <strain evidence="2 3">BN140002</strain>
    </source>
</reference>
<protein>
    <submittedName>
        <fullName evidence="2">ATPase</fullName>
    </submittedName>
</protein>
<dbReference type="EMBL" id="VUOA01000019">
    <property type="protein sequence ID" value="KAA2237583.1"/>
    <property type="molecule type" value="Genomic_DNA"/>
</dbReference>
<accession>A0A5B2VDJ1</accession>
<dbReference type="AlphaFoldDB" id="A0A5B2VDJ1"/>
<evidence type="ECO:0000313" key="3">
    <source>
        <dbReference type="Proteomes" id="UP000323142"/>
    </source>
</evidence>
<proteinExistence type="predicted"/>
<gene>
    <name evidence="2" type="ORF">F0L46_09465</name>
</gene>
<dbReference type="InterPro" id="IPR045599">
    <property type="entry name" value="DUF6456"/>
</dbReference>
<comment type="caution">
    <text evidence="2">The sequence shown here is derived from an EMBL/GenBank/DDBJ whole genome shotgun (WGS) entry which is preliminary data.</text>
</comment>
<dbReference type="OrthoDB" id="7476630at2"/>
<name>A0A5B2VDJ1_9HYPH</name>
<dbReference type="Pfam" id="PF20057">
    <property type="entry name" value="DUF6456"/>
    <property type="match status" value="1"/>
</dbReference>
<sequence length="265" mass="27574">MSRDAERLLAGLARDGAHGLADPLDAARIVLRVGTGGVSLGGGSFARAAADALVGHDLAAWSGRRLTVSEAGAARVRRRAAGAEGFAGQHREMAAVTLATPEGPVRVAVNTAESPLDWLRRRRDRDGSPLIDAAAYEAGERLRRDLTQAGLMPGVTQRWDGLSTGRGGAAGPAAATDSMVAARQRLRAALQAVGPDFADLLVDLCGFLKGLETLERDRGWPARAGKVVVRLALGRLADHYGLAREAAGPAGSRGIRAWAELDAVA</sequence>
<reference evidence="2 3" key="2">
    <citation type="submission" date="2019-09" db="EMBL/GenBank/DDBJ databases">
        <authorList>
            <person name="Jin C."/>
        </authorList>
    </citation>
    <scope>NUCLEOTIDE SEQUENCE [LARGE SCALE GENOMIC DNA]</scope>
    <source>
        <strain evidence="2 3">BN140002</strain>
    </source>
</reference>